<sequence>MLARSPFVNDLIPLILDANHNWWTRDYVVLSSVSSPWLYHTRKRLYPCPTVYSFRAAVLLAATLSGSPLLASLVEGISLQPIIQDLQSHRPQPAELRALRYLLGLEGLHRIALGGELAVKAERFLRLIANPDEVEELHIDGSIISHRLSSSASLEWDESLAFGFPSLNKLRLTHIELDIIPPSMPYITSITQLILDNIHIIDGYLLNLVNGAKSLDRLHVTTSDPDVFGEELRLVLTSCAVRCLHYEAQKVNKADPFVVHIVPTNAASLRCLHLHGLFVDLAVLTVVNDICLNLVELTISGRAMRISPQEWADFIRSGAFSSLQRLSLPWGTNGPPFLTWPESDIKNIQEACASRTISLSLR</sequence>
<dbReference type="InterPro" id="IPR032675">
    <property type="entry name" value="LRR_dom_sf"/>
</dbReference>
<dbReference type="AlphaFoldDB" id="A0A409VS09"/>
<dbReference type="EMBL" id="NHYD01003943">
    <property type="protein sequence ID" value="PPQ69065.1"/>
    <property type="molecule type" value="Genomic_DNA"/>
</dbReference>
<organism evidence="1 2">
    <name type="scientific">Psilocybe cyanescens</name>
    <dbReference type="NCBI Taxonomy" id="93625"/>
    <lineage>
        <taxon>Eukaryota</taxon>
        <taxon>Fungi</taxon>
        <taxon>Dikarya</taxon>
        <taxon>Basidiomycota</taxon>
        <taxon>Agaricomycotina</taxon>
        <taxon>Agaricomycetes</taxon>
        <taxon>Agaricomycetidae</taxon>
        <taxon>Agaricales</taxon>
        <taxon>Agaricineae</taxon>
        <taxon>Strophariaceae</taxon>
        <taxon>Psilocybe</taxon>
    </lineage>
</organism>
<evidence type="ECO:0008006" key="3">
    <source>
        <dbReference type="Google" id="ProtNLM"/>
    </source>
</evidence>
<dbReference type="OrthoDB" id="3251638at2759"/>
<dbReference type="InParanoid" id="A0A409VS09"/>
<dbReference type="Proteomes" id="UP000283269">
    <property type="component" value="Unassembled WGS sequence"/>
</dbReference>
<proteinExistence type="predicted"/>
<evidence type="ECO:0000313" key="1">
    <source>
        <dbReference type="EMBL" id="PPQ69065.1"/>
    </source>
</evidence>
<dbReference type="SUPFAM" id="SSF52047">
    <property type="entry name" value="RNI-like"/>
    <property type="match status" value="1"/>
</dbReference>
<comment type="caution">
    <text evidence="1">The sequence shown here is derived from an EMBL/GenBank/DDBJ whole genome shotgun (WGS) entry which is preliminary data.</text>
</comment>
<accession>A0A409VS09</accession>
<gene>
    <name evidence="1" type="ORF">CVT25_004242</name>
</gene>
<evidence type="ECO:0000313" key="2">
    <source>
        <dbReference type="Proteomes" id="UP000283269"/>
    </source>
</evidence>
<protein>
    <recommendedName>
        <fullName evidence="3">F-box domain-containing protein</fullName>
    </recommendedName>
</protein>
<name>A0A409VS09_PSICY</name>
<dbReference type="Gene3D" id="3.80.10.10">
    <property type="entry name" value="Ribonuclease Inhibitor"/>
    <property type="match status" value="1"/>
</dbReference>
<keyword evidence="2" id="KW-1185">Reference proteome</keyword>
<reference evidence="1 2" key="1">
    <citation type="journal article" date="2018" name="Evol. Lett.">
        <title>Horizontal gene cluster transfer increased hallucinogenic mushroom diversity.</title>
        <authorList>
            <person name="Reynolds H.T."/>
            <person name="Vijayakumar V."/>
            <person name="Gluck-Thaler E."/>
            <person name="Korotkin H.B."/>
            <person name="Matheny P.B."/>
            <person name="Slot J.C."/>
        </authorList>
    </citation>
    <scope>NUCLEOTIDE SEQUENCE [LARGE SCALE GENOMIC DNA]</scope>
    <source>
        <strain evidence="1 2">2631</strain>
    </source>
</reference>